<dbReference type="EMBL" id="BJXB01000015">
    <property type="protein sequence ID" value="GEM47729.1"/>
    <property type="molecule type" value="Genomic_DNA"/>
</dbReference>
<accession>A0A511N4D0</accession>
<feature type="domain" description="Reverse transcriptase" evidence="1">
    <location>
        <begin position="93"/>
        <end position="328"/>
    </location>
</feature>
<proteinExistence type="predicted"/>
<dbReference type="Gene3D" id="3.10.10.10">
    <property type="entry name" value="HIV Type 1 Reverse Transcriptase, subunit A, domain 1"/>
    <property type="match status" value="1"/>
</dbReference>
<dbReference type="GO" id="GO:0004519">
    <property type="term" value="F:endonuclease activity"/>
    <property type="evidence" value="ECO:0007669"/>
    <property type="project" value="InterPro"/>
</dbReference>
<dbReference type="CDD" id="cd01651">
    <property type="entry name" value="RT_G2_intron"/>
    <property type="match status" value="1"/>
</dbReference>
<dbReference type="InterPro" id="IPR030931">
    <property type="entry name" value="Group_II_RT_mat"/>
</dbReference>
<keyword evidence="2" id="KW-0548">Nucleotidyltransferase</keyword>
<dbReference type="RefSeq" id="WP_146886217.1">
    <property type="nucleotide sequence ID" value="NZ_BJXB01000015.1"/>
</dbReference>
<dbReference type="Gene3D" id="1.10.30.50">
    <property type="match status" value="1"/>
</dbReference>
<dbReference type="Pfam" id="PF00078">
    <property type="entry name" value="RVT_1"/>
    <property type="match status" value="1"/>
</dbReference>
<dbReference type="PANTHER" id="PTHR34047:SF10">
    <property type="entry name" value="GROUP II INTRON-ASSOCIATED OPEN READING FRAME"/>
    <property type="match status" value="1"/>
</dbReference>
<dbReference type="PANTHER" id="PTHR34047">
    <property type="entry name" value="NUCLEAR INTRON MATURASE 1, MITOCHONDRIAL-RELATED"/>
    <property type="match status" value="1"/>
</dbReference>
<evidence type="ECO:0000313" key="2">
    <source>
        <dbReference type="EMBL" id="GEM47729.1"/>
    </source>
</evidence>
<dbReference type="InterPro" id="IPR013597">
    <property type="entry name" value="Mat_intron_G2"/>
</dbReference>
<dbReference type="GO" id="GO:0003676">
    <property type="term" value="F:nucleic acid binding"/>
    <property type="evidence" value="ECO:0007669"/>
    <property type="project" value="InterPro"/>
</dbReference>
<dbReference type="PROSITE" id="PS50878">
    <property type="entry name" value="RT_POL"/>
    <property type="match status" value="1"/>
</dbReference>
<dbReference type="AlphaFoldDB" id="A0A511N4D0"/>
<evidence type="ECO:0000259" key="1">
    <source>
        <dbReference type="PROSITE" id="PS50878"/>
    </source>
</evidence>
<dbReference type="Pfam" id="PF01844">
    <property type="entry name" value="HNH"/>
    <property type="match status" value="1"/>
</dbReference>
<dbReference type="Pfam" id="PF08388">
    <property type="entry name" value="GIIM"/>
    <property type="match status" value="1"/>
</dbReference>
<sequence length="569" mass="65293">MRSNAIETKGQSDWLTTDWQTVNRNVRNLRRRIFRAEQEGNHRKVKNLQKLMLRSQSNTLQSVRRVTEINAGKQTAGVDKVVVSTAKEKGKLVDLLSTAEPWRAKPARRVYIPKANGKQRPLGIPTVLDRCLQAKVKNAMEPQWEARFEASSYGFRPGRSAHDAITAIYNITSNWRGRKKWVVDADIKGAFDNINHDFVLNAIKDTPGHELVKQWLKAGVMENGKFQDTEAGTPQGGVISPLLANIALHGMESALSIRRSPGREAVLGPRSVVRYADDFVVFCESQEDAETSKQILSNWLAKRGLELSEEKTRITHLSIGFDFLGFNVREYPSNRRKKGSSVLIKPSKKTILRIKDKLRKIWLDMAGKDADDVCMKLNPIMRGWANYFRVGVSSAAFSYLDHWMNYRAIRYVNRTHPNKSTSWRMAKYFGKRNKKSSDKWVFGLKYSPYFLLRFGWIGIERHVMVKGSASPDNAQLKDYWAIRQRKVSQLNRFQQRLAATQNYKCPVCGDRLLNGEELHEHHMILDKTLKERSDMKNIRLVHKLCHQQIHSSSKRDTPLSARKLLIEAP</sequence>
<dbReference type="InterPro" id="IPR002711">
    <property type="entry name" value="HNH"/>
</dbReference>
<dbReference type="NCBIfam" id="TIGR04416">
    <property type="entry name" value="group_II_RT_mat"/>
    <property type="match status" value="1"/>
</dbReference>
<dbReference type="GO" id="GO:0003964">
    <property type="term" value="F:RNA-directed DNA polymerase activity"/>
    <property type="evidence" value="ECO:0007669"/>
    <property type="project" value="UniProtKB-KW"/>
</dbReference>
<dbReference type="InterPro" id="IPR000477">
    <property type="entry name" value="RT_dom"/>
</dbReference>
<dbReference type="OrthoDB" id="468044at2"/>
<keyword evidence="2" id="KW-0695">RNA-directed DNA polymerase</keyword>
<dbReference type="Pfam" id="PF13655">
    <property type="entry name" value="RVT_N"/>
    <property type="match status" value="1"/>
</dbReference>
<protein>
    <submittedName>
        <fullName evidence="2">Group II intron reverse transcriptase/maturase</fullName>
    </submittedName>
</protein>
<dbReference type="InterPro" id="IPR043128">
    <property type="entry name" value="Rev_trsase/Diguanyl_cyclase"/>
</dbReference>
<dbReference type="Gene3D" id="3.30.70.270">
    <property type="match status" value="1"/>
</dbReference>
<keyword evidence="3" id="KW-1185">Reference proteome</keyword>
<name>A0A511N4D0_DEIC1</name>
<dbReference type="InterPro" id="IPR025960">
    <property type="entry name" value="RVT_N"/>
</dbReference>
<dbReference type="GO" id="GO:0008270">
    <property type="term" value="F:zinc ion binding"/>
    <property type="evidence" value="ECO:0007669"/>
    <property type="project" value="InterPro"/>
</dbReference>
<evidence type="ECO:0000313" key="3">
    <source>
        <dbReference type="Proteomes" id="UP000321306"/>
    </source>
</evidence>
<gene>
    <name evidence="2" type="ORF">DC3_33640</name>
</gene>
<dbReference type="InterPro" id="IPR051083">
    <property type="entry name" value="GrpII_Intron_Splice-Mob/Def"/>
</dbReference>
<dbReference type="SUPFAM" id="SSF56672">
    <property type="entry name" value="DNA/RNA polymerases"/>
    <property type="match status" value="1"/>
</dbReference>
<dbReference type="InterPro" id="IPR043502">
    <property type="entry name" value="DNA/RNA_pol_sf"/>
</dbReference>
<dbReference type="Proteomes" id="UP000321306">
    <property type="component" value="Unassembled WGS sequence"/>
</dbReference>
<keyword evidence="2" id="KW-0808">Transferase</keyword>
<comment type="caution">
    <text evidence="2">The sequence shown here is derived from an EMBL/GenBank/DDBJ whole genome shotgun (WGS) entry which is preliminary data.</text>
</comment>
<organism evidence="2 3">
    <name type="scientific">Deinococcus cellulosilyticus (strain DSM 18568 / NBRC 106333 / KACC 11606 / 5516J-15)</name>
    <dbReference type="NCBI Taxonomy" id="1223518"/>
    <lineage>
        <taxon>Bacteria</taxon>
        <taxon>Thermotogati</taxon>
        <taxon>Deinococcota</taxon>
        <taxon>Deinococci</taxon>
        <taxon>Deinococcales</taxon>
        <taxon>Deinococcaceae</taxon>
        <taxon>Deinococcus</taxon>
    </lineage>
</organism>
<reference evidence="2 3" key="1">
    <citation type="submission" date="2019-07" db="EMBL/GenBank/DDBJ databases">
        <title>Whole genome shotgun sequence of Deinococcus cellulosilyticus NBRC 106333.</title>
        <authorList>
            <person name="Hosoyama A."/>
            <person name="Uohara A."/>
            <person name="Ohji S."/>
            <person name="Ichikawa N."/>
        </authorList>
    </citation>
    <scope>NUCLEOTIDE SEQUENCE [LARGE SCALE GENOMIC DNA]</scope>
    <source>
        <strain evidence="2 3">NBRC 106333</strain>
    </source>
</reference>